<dbReference type="Proteomes" id="UP001221189">
    <property type="component" value="Unassembled WGS sequence"/>
</dbReference>
<sequence>MKKVVQPNADLAHIAKLIEDIPIAMLATVEADGALACRPMAVLEMDGSGALWFFTDLRSSKLEHLRVANLSFTDRAQGIYVSLSGRGEIDTDRAHIGRLWSAFAKPWFPDGPDSANLALLRFIPDAADYWDAPSNKMVRAFAVIASVVAGKPIAMGEHGSHTGLSSPASVSGLKS</sequence>
<dbReference type="Gene3D" id="2.30.110.10">
    <property type="entry name" value="Electron Transport, Fmn-binding Protein, Chain A"/>
    <property type="match status" value="1"/>
</dbReference>
<gene>
    <name evidence="2" type="ORF">PRZ03_15790</name>
</gene>
<feature type="domain" description="General stress protein FMN-binding split barrel" evidence="1">
    <location>
        <begin position="11"/>
        <end position="151"/>
    </location>
</feature>
<dbReference type="InterPro" id="IPR038725">
    <property type="entry name" value="YdaG_split_barrel_FMN-bd"/>
</dbReference>
<proteinExistence type="predicted"/>
<dbReference type="InterPro" id="IPR012349">
    <property type="entry name" value="Split_barrel_FMN-bd"/>
</dbReference>
<accession>A0ABT5KGJ5</accession>
<evidence type="ECO:0000313" key="3">
    <source>
        <dbReference type="Proteomes" id="UP001221189"/>
    </source>
</evidence>
<dbReference type="EMBL" id="JAQQXT010000009">
    <property type="protein sequence ID" value="MDC8773049.1"/>
    <property type="molecule type" value="Genomic_DNA"/>
</dbReference>
<dbReference type="PANTHER" id="PTHR34818">
    <property type="entry name" value="PROTEIN BLI-3"/>
    <property type="match status" value="1"/>
</dbReference>
<keyword evidence="3" id="KW-1185">Reference proteome</keyword>
<evidence type="ECO:0000259" key="1">
    <source>
        <dbReference type="Pfam" id="PF16242"/>
    </source>
</evidence>
<organism evidence="2 3">
    <name type="scientific">Roseateles albus</name>
    <dbReference type="NCBI Taxonomy" id="2987525"/>
    <lineage>
        <taxon>Bacteria</taxon>
        <taxon>Pseudomonadati</taxon>
        <taxon>Pseudomonadota</taxon>
        <taxon>Betaproteobacteria</taxon>
        <taxon>Burkholderiales</taxon>
        <taxon>Sphaerotilaceae</taxon>
        <taxon>Roseateles</taxon>
    </lineage>
</organism>
<dbReference type="SUPFAM" id="SSF50475">
    <property type="entry name" value="FMN-binding split barrel"/>
    <property type="match status" value="1"/>
</dbReference>
<reference evidence="2 3" key="1">
    <citation type="submission" date="2022-10" db="EMBL/GenBank/DDBJ databases">
        <title>Paucibacter sp. hw1 Genome sequencing.</title>
        <authorList>
            <person name="Park S."/>
        </authorList>
    </citation>
    <scope>NUCLEOTIDE SEQUENCE [LARGE SCALE GENOMIC DNA]</scope>
    <source>
        <strain evidence="3">hw1</strain>
    </source>
</reference>
<dbReference type="Pfam" id="PF16242">
    <property type="entry name" value="Pyrid_ox_like"/>
    <property type="match status" value="1"/>
</dbReference>
<dbReference type="RefSeq" id="WP_273601227.1">
    <property type="nucleotide sequence ID" value="NZ_JAQQXT010000009.1"/>
</dbReference>
<dbReference type="InterPro" id="IPR052917">
    <property type="entry name" value="Stress-Dev_Protein"/>
</dbReference>
<protein>
    <submittedName>
        <fullName evidence="2">Pyridoxamine 5'-phosphate oxidase family protein</fullName>
    </submittedName>
</protein>
<evidence type="ECO:0000313" key="2">
    <source>
        <dbReference type="EMBL" id="MDC8773049.1"/>
    </source>
</evidence>
<name>A0ABT5KGJ5_9BURK</name>
<dbReference type="PANTHER" id="PTHR34818:SF1">
    <property type="entry name" value="PROTEIN BLI-3"/>
    <property type="match status" value="1"/>
</dbReference>
<comment type="caution">
    <text evidence="2">The sequence shown here is derived from an EMBL/GenBank/DDBJ whole genome shotgun (WGS) entry which is preliminary data.</text>
</comment>